<evidence type="ECO:0000256" key="3">
    <source>
        <dbReference type="ARBA" id="ARBA00012744"/>
    </source>
</evidence>
<dbReference type="InterPro" id="IPR017853">
    <property type="entry name" value="GH"/>
</dbReference>
<feature type="compositionally biased region" description="Polar residues" evidence="7">
    <location>
        <begin position="24"/>
        <end position="33"/>
    </location>
</feature>
<keyword evidence="6" id="KW-0326">Glycosidase</keyword>
<evidence type="ECO:0000256" key="5">
    <source>
        <dbReference type="ARBA" id="ARBA00022801"/>
    </source>
</evidence>
<dbReference type="SUPFAM" id="SSF51445">
    <property type="entry name" value="(Trans)glycosidases"/>
    <property type="match status" value="1"/>
</dbReference>
<evidence type="ECO:0000256" key="2">
    <source>
        <dbReference type="ARBA" id="ARBA00005336"/>
    </source>
</evidence>
<sequence length="837" mass="90809">MKEYAKKAAAVLLAGTMLLGAVSGCTQDTPTGNGSPAPSGSGAPEASQTTGLEYPVTPEELGSGEVKWSEEKTDDGWMKVTNTDGETLGYSPDSGVSLIQVDGYAFKDLNKNGQLDAYEDWRQDDDARAEALTSEIPMEMVQGLMFFSSMYSFAQDGSDAFDTNGNSFKAMMEEQHIRNMQNFASAGYDVGIQATWNNNVQAYAESLDYGIPVNVSSNSISLSGWAGPLTLAATFDPDYVQSIYQMQGRQYSAQAVTTLLGPQVDLTADPRWRRIASGDGTFGEDPALSRDMSKAAISGLQSTYDEDGNDLGWGNDSVVTMIKHFPGDGSGESGRESHDDCGKYAVYPGNGFETALIPFIDGGMNLDSLTGETGAVMTSYSIAWSDDGSLGELVGSAFSEYKVQLLRSYGFDGVICTDWGVLFDLNDPTAFVKAKPWGVEDLTKGERAYKAIKAGIDQFGGVNAIDPILDAYQLGVEEMGEEAADARFRESARRILKLEFHANLFDYPYLDVAESREISNSEEAAEAARESQLKSIVMLKNKNNVIKASESEELPTVYIPLQYSSGAWSLPVEQSVADRYFTVVTDTVKDPSGPADKNGNPTYTEEDIVRASTSELAACDYALVMVNSPENTTRGYDNETGKYVPRSLQYGPYTANSASVRTESIAGDMIEQKVDTTYGVVTSLVKENRSYYGESAQINNASDLDAILYAAENMPADAPVIVAINAQNPMIFSEFEDKVDAILMGFAIDNEYFLDIVTGKVEPTALLPMQMPANMETVEAQLEDVPRDMECHVDAAGNTYDFGFGMNWSGIIQDERTEKYCVPPLTEPETQPVSAEG</sequence>
<evidence type="ECO:0000259" key="9">
    <source>
        <dbReference type="Pfam" id="PF00933"/>
    </source>
</evidence>
<feature type="signal peptide" evidence="8">
    <location>
        <begin position="1"/>
        <end position="23"/>
    </location>
</feature>
<dbReference type="InterPro" id="IPR002772">
    <property type="entry name" value="Glyco_hydro_3_C"/>
</dbReference>
<gene>
    <name evidence="11" type="ORF">WMO64_05805</name>
</gene>
<feature type="domain" description="Glycoside hydrolase family 3 C-terminal" evidence="10">
    <location>
        <begin position="537"/>
        <end position="807"/>
    </location>
</feature>
<dbReference type="Gene3D" id="3.20.20.300">
    <property type="entry name" value="Glycoside hydrolase, family 3, N-terminal domain"/>
    <property type="match status" value="1"/>
</dbReference>
<feature type="region of interest" description="Disordered" evidence="7">
    <location>
        <begin position="24"/>
        <end position="50"/>
    </location>
</feature>
<dbReference type="PROSITE" id="PS51257">
    <property type="entry name" value="PROKAR_LIPOPROTEIN"/>
    <property type="match status" value="1"/>
</dbReference>
<dbReference type="RefSeq" id="WP_349231332.1">
    <property type="nucleotide sequence ID" value="NZ_JBBMFK010000007.1"/>
</dbReference>
<comment type="similarity">
    <text evidence="2">Belongs to the glycosyl hydrolase 3 family.</text>
</comment>
<dbReference type="EC" id="3.2.1.21" evidence="3"/>
<feature type="domain" description="Glycoside hydrolase family 3 N-terminal" evidence="9">
    <location>
        <begin position="229"/>
        <end position="497"/>
    </location>
</feature>
<feature type="compositionally biased region" description="Low complexity" evidence="7">
    <location>
        <begin position="34"/>
        <end position="47"/>
    </location>
</feature>
<name>A0ABV1EAC7_9FIRM</name>
<reference evidence="11 12" key="1">
    <citation type="submission" date="2024-03" db="EMBL/GenBank/DDBJ databases">
        <title>Human intestinal bacterial collection.</title>
        <authorList>
            <person name="Pauvert C."/>
            <person name="Hitch T.C.A."/>
            <person name="Clavel T."/>
        </authorList>
    </citation>
    <scope>NUCLEOTIDE SEQUENCE [LARGE SCALE GENOMIC DNA]</scope>
    <source>
        <strain evidence="11 12">CLA-AP-H29</strain>
    </source>
</reference>
<proteinExistence type="inferred from homology"/>
<evidence type="ECO:0000259" key="10">
    <source>
        <dbReference type="Pfam" id="PF01915"/>
    </source>
</evidence>
<dbReference type="Gene3D" id="3.40.50.1700">
    <property type="entry name" value="Glycoside hydrolase family 3 C-terminal domain"/>
    <property type="match status" value="1"/>
</dbReference>
<dbReference type="GO" id="GO:0016787">
    <property type="term" value="F:hydrolase activity"/>
    <property type="evidence" value="ECO:0007669"/>
    <property type="project" value="UniProtKB-KW"/>
</dbReference>
<dbReference type="PANTHER" id="PTHR30620:SF16">
    <property type="entry name" value="LYSOSOMAL BETA GLUCOSIDASE"/>
    <property type="match status" value="1"/>
</dbReference>
<evidence type="ECO:0000256" key="1">
    <source>
        <dbReference type="ARBA" id="ARBA00000448"/>
    </source>
</evidence>
<dbReference type="Pfam" id="PF01915">
    <property type="entry name" value="Glyco_hydro_3_C"/>
    <property type="match status" value="1"/>
</dbReference>
<dbReference type="PANTHER" id="PTHR30620">
    <property type="entry name" value="PERIPLASMIC BETA-GLUCOSIDASE-RELATED"/>
    <property type="match status" value="1"/>
</dbReference>
<evidence type="ECO:0000313" key="12">
    <source>
        <dbReference type="Proteomes" id="UP001464378"/>
    </source>
</evidence>
<evidence type="ECO:0000313" key="11">
    <source>
        <dbReference type="EMBL" id="MEQ2442978.1"/>
    </source>
</evidence>
<evidence type="ECO:0000256" key="4">
    <source>
        <dbReference type="ARBA" id="ARBA00022729"/>
    </source>
</evidence>
<dbReference type="SUPFAM" id="SSF52279">
    <property type="entry name" value="Beta-D-glucan exohydrolase, C-terminal domain"/>
    <property type="match status" value="1"/>
</dbReference>
<keyword evidence="5 11" id="KW-0378">Hydrolase</keyword>
<evidence type="ECO:0000256" key="8">
    <source>
        <dbReference type="SAM" id="SignalP"/>
    </source>
</evidence>
<feature type="chain" id="PRO_5047497329" description="beta-glucosidase" evidence="8">
    <location>
        <begin position="24"/>
        <end position="837"/>
    </location>
</feature>
<dbReference type="PRINTS" id="PR00133">
    <property type="entry name" value="GLHYDRLASE3"/>
</dbReference>
<dbReference type="InterPro" id="IPR036881">
    <property type="entry name" value="Glyco_hydro_3_C_sf"/>
</dbReference>
<organism evidence="11 12">
    <name type="scientific">Pseudoflavonifractor intestinihominis</name>
    <dbReference type="NCBI Taxonomy" id="3133171"/>
    <lineage>
        <taxon>Bacteria</taxon>
        <taxon>Bacillati</taxon>
        <taxon>Bacillota</taxon>
        <taxon>Clostridia</taxon>
        <taxon>Eubacteriales</taxon>
        <taxon>Oscillospiraceae</taxon>
        <taxon>Pseudoflavonifractor</taxon>
    </lineage>
</organism>
<dbReference type="EMBL" id="JBBMFK010000007">
    <property type="protein sequence ID" value="MEQ2442978.1"/>
    <property type="molecule type" value="Genomic_DNA"/>
</dbReference>
<evidence type="ECO:0000256" key="6">
    <source>
        <dbReference type="ARBA" id="ARBA00023295"/>
    </source>
</evidence>
<dbReference type="Proteomes" id="UP001464378">
    <property type="component" value="Unassembled WGS sequence"/>
</dbReference>
<protein>
    <recommendedName>
        <fullName evidence="3">beta-glucosidase</fullName>
        <ecNumber evidence="3">3.2.1.21</ecNumber>
    </recommendedName>
</protein>
<dbReference type="Pfam" id="PF00933">
    <property type="entry name" value="Glyco_hydro_3"/>
    <property type="match status" value="1"/>
</dbReference>
<dbReference type="InterPro" id="IPR001764">
    <property type="entry name" value="Glyco_hydro_3_N"/>
</dbReference>
<dbReference type="InterPro" id="IPR036962">
    <property type="entry name" value="Glyco_hydro_3_N_sf"/>
</dbReference>
<evidence type="ECO:0000256" key="7">
    <source>
        <dbReference type="SAM" id="MobiDB-lite"/>
    </source>
</evidence>
<keyword evidence="4 8" id="KW-0732">Signal</keyword>
<dbReference type="InterPro" id="IPR051915">
    <property type="entry name" value="Cellulose_Degrad_GH3"/>
</dbReference>
<keyword evidence="12" id="KW-1185">Reference proteome</keyword>
<accession>A0ABV1EAC7</accession>
<comment type="catalytic activity">
    <reaction evidence="1">
        <text>Hydrolysis of terminal, non-reducing beta-D-glucosyl residues with release of beta-D-glucose.</text>
        <dbReference type="EC" id="3.2.1.21"/>
    </reaction>
</comment>
<comment type="caution">
    <text evidence="11">The sequence shown here is derived from an EMBL/GenBank/DDBJ whole genome shotgun (WGS) entry which is preliminary data.</text>
</comment>